<reference evidence="2 3" key="1">
    <citation type="journal article" date="2015" name="BMC Genomics">
        <title>Insights from the genome of Ophiocordyceps polyrhachis-furcata to pathogenicity and host specificity in insect fungi.</title>
        <authorList>
            <person name="Wichadakul D."/>
            <person name="Kobmoo N."/>
            <person name="Ingsriswang S."/>
            <person name="Tangphatsornruang S."/>
            <person name="Chantasingh D."/>
            <person name="Luangsa-ard J.J."/>
            <person name="Eurwilaichitr L."/>
        </authorList>
    </citation>
    <scope>NUCLEOTIDE SEQUENCE [LARGE SCALE GENOMIC DNA]</scope>
    <source>
        <strain evidence="2 3">BCC 54312</strain>
    </source>
</reference>
<evidence type="ECO:0000256" key="1">
    <source>
        <dbReference type="SAM" id="MobiDB-lite"/>
    </source>
</evidence>
<dbReference type="AlphaFoldDB" id="A0A367LIE1"/>
<name>A0A367LIE1_9HYPO</name>
<dbReference type="OrthoDB" id="4925605at2759"/>
<dbReference type="Proteomes" id="UP000253664">
    <property type="component" value="Unassembled WGS sequence"/>
</dbReference>
<feature type="region of interest" description="Disordered" evidence="1">
    <location>
        <begin position="39"/>
        <end position="58"/>
    </location>
</feature>
<evidence type="ECO:0000313" key="2">
    <source>
        <dbReference type="EMBL" id="RCI14022.1"/>
    </source>
</evidence>
<dbReference type="EMBL" id="LKCN02000005">
    <property type="protein sequence ID" value="RCI14022.1"/>
    <property type="molecule type" value="Genomic_DNA"/>
</dbReference>
<sequence>MDPLIGNEYCCAISPPAAPEFCLHIALFYRRCRRTRALATPAPPPSPQQNRRLPVATAQPSNSNYTVYRLIYGPDSRPRHRFFVQTTVVGSGRGLYLYIDEGSSGYSESPGEDPLLQHPSSSPSHSLRAKMLVGTISPHNLERFRHLCRRLAPSDAARETVELCSYDWIQEAIAHGVAEGIIDVGLRPRLIGFKGSFKDVYG</sequence>
<gene>
    <name evidence="2" type="ORF">L249_8194</name>
</gene>
<proteinExistence type="predicted"/>
<comment type="caution">
    <text evidence="2">The sequence shown here is derived from an EMBL/GenBank/DDBJ whole genome shotgun (WGS) entry which is preliminary data.</text>
</comment>
<accession>A0A367LIE1</accession>
<organism evidence="2 3">
    <name type="scientific">Ophiocordyceps polyrhachis-furcata BCC 54312</name>
    <dbReference type="NCBI Taxonomy" id="1330021"/>
    <lineage>
        <taxon>Eukaryota</taxon>
        <taxon>Fungi</taxon>
        <taxon>Dikarya</taxon>
        <taxon>Ascomycota</taxon>
        <taxon>Pezizomycotina</taxon>
        <taxon>Sordariomycetes</taxon>
        <taxon>Hypocreomycetidae</taxon>
        <taxon>Hypocreales</taxon>
        <taxon>Ophiocordycipitaceae</taxon>
        <taxon>Ophiocordyceps</taxon>
    </lineage>
</organism>
<evidence type="ECO:0000313" key="3">
    <source>
        <dbReference type="Proteomes" id="UP000253664"/>
    </source>
</evidence>
<protein>
    <submittedName>
        <fullName evidence="2">Uncharacterized protein</fullName>
    </submittedName>
</protein>
<keyword evidence="3" id="KW-1185">Reference proteome</keyword>